<accession>A0A4V6I7G8</accession>
<dbReference type="EMBL" id="AZBU02000001">
    <property type="protein sequence ID" value="TMS33983.1"/>
    <property type="molecule type" value="Genomic_DNA"/>
</dbReference>
<evidence type="ECO:0000313" key="3">
    <source>
        <dbReference type="Proteomes" id="UP000298663"/>
    </source>
</evidence>
<proteinExistence type="predicted"/>
<feature type="region of interest" description="Disordered" evidence="1">
    <location>
        <begin position="1"/>
        <end position="70"/>
    </location>
</feature>
<gene>
    <name evidence="2" type="ORF">L596_001656</name>
</gene>
<reference evidence="2 3" key="1">
    <citation type="journal article" date="2015" name="Genome Biol.">
        <title>Comparative genomics of Steinernema reveals deeply conserved gene regulatory networks.</title>
        <authorList>
            <person name="Dillman A.R."/>
            <person name="Macchietto M."/>
            <person name="Porter C.F."/>
            <person name="Rogers A."/>
            <person name="Williams B."/>
            <person name="Antoshechkin I."/>
            <person name="Lee M.M."/>
            <person name="Goodwin Z."/>
            <person name="Lu X."/>
            <person name="Lewis E.E."/>
            <person name="Goodrich-Blair H."/>
            <person name="Stock S.P."/>
            <person name="Adams B.J."/>
            <person name="Sternberg P.W."/>
            <person name="Mortazavi A."/>
        </authorList>
    </citation>
    <scope>NUCLEOTIDE SEQUENCE [LARGE SCALE GENOMIC DNA]</scope>
    <source>
        <strain evidence="2 3">ALL</strain>
    </source>
</reference>
<dbReference type="AlphaFoldDB" id="A0A4V6I7G8"/>
<keyword evidence="3" id="KW-1185">Reference proteome</keyword>
<reference evidence="2 3" key="2">
    <citation type="journal article" date="2019" name="G3 (Bethesda)">
        <title>Hybrid Assembly of the Genome of the Entomopathogenic Nematode Steinernema carpocapsae Identifies the X-Chromosome.</title>
        <authorList>
            <person name="Serra L."/>
            <person name="Macchietto M."/>
            <person name="Macias-Munoz A."/>
            <person name="McGill C.J."/>
            <person name="Rodriguez I.M."/>
            <person name="Rodriguez B."/>
            <person name="Murad R."/>
            <person name="Mortazavi A."/>
        </authorList>
    </citation>
    <scope>NUCLEOTIDE SEQUENCE [LARGE SCALE GENOMIC DNA]</scope>
    <source>
        <strain evidence="2 3">ALL</strain>
    </source>
</reference>
<feature type="compositionally biased region" description="Polar residues" evidence="1">
    <location>
        <begin position="33"/>
        <end position="43"/>
    </location>
</feature>
<protein>
    <submittedName>
        <fullName evidence="2">Uncharacterized protein</fullName>
    </submittedName>
</protein>
<sequence length="70" mass="7571">MHCRAWNKPLRAGKHATLPPPVNVTAKGGRKGLSQSKTVSANLKSKYGSSPFEHHIGPFPGKHSQRMATP</sequence>
<comment type="caution">
    <text evidence="2">The sequence shown here is derived from an EMBL/GenBank/DDBJ whole genome shotgun (WGS) entry which is preliminary data.</text>
</comment>
<evidence type="ECO:0000256" key="1">
    <source>
        <dbReference type="SAM" id="MobiDB-lite"/>
    </source>
</evidence>
<evidence type="ECO:0000313" key="2">
    <source>
        <dbReference type="EMBL" id="TMS33983.1"/>
    </source>
</evidence>
<name>A0A4V6I7G8_STECR</name>
<dbReference type="Proteomes" id="UP000298663">
    <property type="component" value="Unassembled WGS sequence"/>
</dbReference>
<organism evidence="2 3">
    <name type="scientific">Steinernema carpocapsae</name>
    <name type="common">Entomopathogenic nematode</name>
    <dbReference type="NCBI Taxonomy" id="34508"/>
    <lineage>
        <taxon>Eukaryota</taxon>
        <taxon>Metazoa</taxon>
        <taxon>Ecdysozoa</taxon>
        <taxon>Nematoda</taxon>
        <taxon>Chromadorea</taxon>
        <taxon>Rhabditida</taxon>
        <taxon>Tylenchina</taxon>
        <taxon>Panagrolaimomorpha</taxon>
        <taxon>Strongyloidoidea</taxon>
        <taxon>Steinernematidae</taxon>
        <taxon>Steinernema</taxon>
    </lineage>
</organism>